<name>A0A0E9QSL9_ANGAN</name>
<protein>
    <submittedName>
        <fullName evidence="1">Uncharacterized protein</fullName>
    </submittedName>
</protein>
<proteinExistence type="predicted"/>
<reference evidence="1" key="2">
    <citation type="journal article" date="2015" name="Fish Shellfish Immunol.">
        <title>Early steps in the European eel (Anguilla anguilla)-Vibrio vulnificus interaction in the gills: Role of the RtxA13 toxin.</title>
        <authorList>
            <person name="Callol A."/>
            <person name="Pajuelo D."/>
            <person name="Ebbesson L."/>
            <person name="Teles M."/>
            <person name="MacKenzie S."/>
            <person name="Amaro C."/>
        </authorList>
    </citation>
    <scope>NUCLEOTIDE SEQUENCE</scope>
</reference>
<dbReference type="EMBL" id="GBXM01089145">
    <property type="protein sequence ID" value="JAH19432.1"/>
    <property type="molecule type" value="Transcribed_RNA"/>
</dbReference>
<dbReference type="AlphaFoldDB" id="A0A0E9QSL9"/>
<evidence type="ECO:0000313" key="1">
    <source>
        <dbReference type="EMBL" id="JAH19432.1"/>
    </source>
</evidence>
<accession>A0A0E9QSL9</accession>
<reference evidence="1" key="1">
    <citation type="submission" date="2014-11" db="EMBL/GenBank/DDBJ databases">
        <authorList>
            <person name="Amaro Gonzalez C."/>
        </authorList>
    </citation>
    <scope>NUCLEOTIDE SEQUENCE</scope>
</reference>
<sequence length="29" mass="3100">MGFFFPILTVQLEASVALGNRSIISACLT</sequence>
<organism evidence="1">
    <name type="scientific">Anguilla anguilla</name>
    <name type="common">European freshwater eel</name>
    <name type="synonym">Muraena anguilla</name>
    <dbReference type="NCBI Taxonomy" id="7936"/>
    <lineage>
        <taxon>Eukaryota</taxon>
        <taxon>Metazoa</taxon>
        <taxon>Chordata</taxon>
        <taxon>Craniata</taxon>
        <taxon>Vertebrata</taxon>
        <taxon>Euteleostomi</taxon>
        <taxon>Actinopterygii</taxon>
        <taxon>Neopterygii</taxon>
        <taxon>Teleostei</taxon>
        <taxon>Anguilliformes</taxon>
        <taxon>Anguillidae</taxon>
        <taxon>Anguilla</taxon>
    </lineage>
</organism>